<keyword evidence="3" id="KW-1185">Reference proteome</keyword>
<comment type="caution">
    <text evidence="2">The sequence shown here is derived from an EMBL/GenBank/DDBJ whole genome shotgun (WGS) entry which is preliminary data.</text>
</comment>
<reference evidence="2 3" key="1">
    <citation type="submission" date="2016-10" db="EMBL/GenBank/DDBJ databases">
        <title>Proteomics and genomics reveal pathogen-plant mechanisms compatible with a hemibiotrophic lifestyle of Diplodia corticola.</title>
        <authorList>
            <person name="Fernandes I."/>
            <person name="De Jonge R."/>
            <person name="Van De Peer Y."/>
            <person name="Devreese B."/>
            <person name="Alves A."/>
            <person name="Esteves A.C."/>
        </authorList>
    </citation>
    <scope>NUCLEOTIDE SEQUENCE [LARGE SCALE GENOMIC DNA]</scope>
    <source>
        <strain evidence="2 3">CBS 112549</strain>
    </source>
</reference>
<dbReference type="AlphaFoldDB" id="A0A1J9RZA5"/>
<protein>
    <submittedName>
        <fullName evidence="2">Uncharacterized protein</fullName>
    </submittedName>
</protein>
<dbReference type="OrthoDB" id="4983586at2759"/>
<evidence type="ECO:0000256" key="1">
    <source>
        <dbReference type="SAM" id="SignalP"/>
    </source>
</evidence>
<dbReference type="GeneID" id="31013947"/>
<feature type="signal peptide" evidence="1">
    <location>
        <begin position="1"/>
        <end position="21"/>
    </location>
</feature>
<sequence>MRFDLVATFLALGAGSSFVAAAPMEGGLKPRATQYGKCNGTSCSYGGINYDCDQGTSCIGPGGGDGASCTKVFGDLGKFQCPVKH</sequence>
<dbReference type="Proteomes" id="UP000183809">
    <property type="component" value="Unassembled WGS sequence"/>
</dbReference>
<feature type="chain" id="PRO_5013176495" evidence="1">
    <location>
        <begin position="22"/>
        <end position="85"/>
    </location>
</feature>
<dbReference type="RefSeq" id="XP_020129939.1">
    <property type="nucleotide sequence ID" value="XM_020273686.1"/>
</dbReference>
<evidence type="ECO:0000313" key="2">
    <source>
        <dbReference type="EMBL" id="OJD33679.1"/>
    </source>
</evidence>
<gene>
    <name evidence="2" type="ORF">BKCO1_2800038</name>
</gene>
<dbReference type="EMBL" id="MNUE01000028">
    <property type="protein sequence ID" value="OJD33679.1"/>
    <property type="molecule type" value="Genomic_DNA"/>
</dbReference>
<evidence type="ECO:0000313" key="3">
    <source>
        <dbReference type="Proteomes" id="UP000183809"/>
    </source>
</evidence>
<name>A0A1J9RZA5_9PEZI</name>
<keyword evidence="1" id="KW-0732">Signal</keyword>
<proteinExistence type="predicted"/>
<accession>A0A1J9RZA5</accession>
<organism evidence="2 3">
    <name type="scientific">Diplodia corticola</name>
    <dbReference type="NCBI Taxonomy" id="236234"/>
    <lineage>
        <taxon>Eukaryota</taxon>
        <taxon>Fungi</taxon>
        <taxon>Dikarya</taxon>
        <taxon>Ascomycota</taxon>
        <taxon>Pezizomycotina</taxon>
        <taxon>Dothideomycetes</taxon>
        <taxon>Dothideomycetes incertae sedis</taxon>
        <taxon>Botryosphaeriales</taxon>
        <taxon>Botryosphaeriaceae</taxon>
        <taxon>Diplodia</taxon>
    </lineage>
</organism>